<dbReference type="GO" id="GO:0034727">
    <property type="term" value="P:piecemeal microautophagy of the nucleus"/>
    <property type="evidence" value="ECO:0007669"/>
    <property type="project" value="TreeGrafter"/>
</dbReference>
<dbReference type="Pfam" id="PF04110">
    <property type="entry name" value="APG12"/>
    <property type="match status" value="1"/>
</dbReference>
<dbReference type="GO" id="GO:0019776">
    <property type="term" value="F:Atg8-family ligase activity"/>
    <property type="evidence" value="ECO:0007669"/>
    <property type="project" value="TreeGrafter"/>
</dbReference>
<dbReference type="SUPFAM" id="SSF54236">
    <property type="entry name" value="Ubiquitin-like"/>
    <property type="match status" value="1"/>
</dbReference>
<sequence>MAFSPPPPSTNTAAGFPAGPSASDTSPPASPELEGRDSPDLPLTMSASTVLMSLPRDATAALAEAGSFAQEKVVLRFKPVGGTAPPLRQEQWKLLSSLKFERVVILLRSKLKVKETDSVFLYVNSTFAPALDEVIGNLWTCFKDSSNQLNISYSMTPAFG</sequence>
<dbReference type="CDD" id="cd01612">
    <property type="entry name" value="Ubl_ATG12"/>
    <property type="match status" value="1"/>
</dbReference>
<feature type="compositionally biased region" description="Low complexity" evidence="7">
    <location>
        <begin position="17"/>
        <end position="27"/>
    </location>
</feature>
<name>A0AAE0IYU0_9PEZI</name>
<evidence type="ECO:0000256" key="1">
    <source>
        <dbReference type="ARBA" id="ARBA00007778"/>
    </source>
</evidence>
<dbReference type="AlphaFoldDB" id="A0AAE0IYU0"/>
<evidence type="ECO:0000313" key="8">
    <source>
        <dbReference type="EMBL" id="KAK3333772.1"/>
    </source>
</evidence>
<dbReference type="GO" id="GO:0097352">
    <property type="term" value="P:autophagosome maturation"/>
    <property type="evidence" value="ECO:0007669"/>
    <property type="project" value="TreeGrafter"/>
</dbReference>
<organism evidence="8 9">
    <name type="scientific">Cercophora scortea</name>
    <dbReference type="NCBI Taxonomy" id="314031"/>
    <lineage>
        <taxon>Eukaryota</taxon>
        <taxon>Fungi</taxon>
        <taxon>Dikarya</taxon>
        <taxon>Ascomycota</taxon>
        <taxon>Pezizomycotina</taxon>
        <taxon>Sordariomycetes</taxon>
        <taxon>Sordariomycetidae</taxon>
        <taxon>Sordariales</taxon>
        <taxon>Lasiosphaeriaceae</taxon>
        <taxon>Cercophora</taxon>
    </lineage>
</organism>
<comment type="subunit">
    <text evidence="6">Forms a conjugate with ATG5.</text>
</comment>
<evidence type="ECO:0000256" key="6">
    <source>
        <dbReference type="RuleBase" id="RU361201"/>
    </source>
</evidence>
<dbReference type="GO" id="GO:0034045">
    <property type="term" value="C:phagophore assembly site membrane"/>
    <property type="evidence" value="ECO:0007669"/>
    <property type="project" value="UniProtKB-SubCell"/>
</dbReference>
<dbReference type="GO" id="GO:0000421">
    <property type="term" value="C:autophagosome membrane"/>
    <property type="evidence" value="ECO:0007669"/>
    <property type="project" value="TreeGrafter"/>
</dbReference>
<feature type="region of interest" description="Disordered" evidence="7">
    <location>
        <begin position="1"/>
        <end position="41"/>
    </location>
</feature>
<dbReference type="GO" id="GO:0000045">
    <property type="term" value="P:autophagosome assembly"/>
    <property type="evidence" value="ECO:0007669"/>
    <property type="project" value="InterPro"/>
</dbReference>
<dbReference type="PANTHER" id="PTHR13385">
    <property type="entry name" value="AUTOPHAGY PROTEIN 12"/>
    <property type="match status" value="1"/>
</dbReference>
<comment type="caution">
    <text evidence="8">The sequence shown here is derived from an EMBL/GenBank/DDBJ whole genome shotgun (WGS) entry which is preliminary data.</text>
</comment>
<keyword evidence="6" id="KW-0472">Membrane</keyword>
<keyword evidence="9" id="KW-1185">Reference proteome</keyword>
<keyword evidence="6" id="KW-0653">Protein transport</keyword>
<dbReference type="GO" id="GO:0061723">
    <property type="term" value="P:glycophagy"/>
    <property type="evidence" value="ECO:0007669"/>
    <property type="project" value="TreeGrafter"/>
</dbReference>
<dbReference type="Proteomes" id="UP001286456">
    <property type="component" value="Unassembled WGS sequence"/>
</dbReference>
<reference evidence="8" key="2">
    <citation type="submission" date="2023-06" db="EMBL/GenBank/DDBJ databases">
        <authorList>
            <consortium name="Lawrence Berkeley National Laboratory"/>
            <person name="Haridas S."/>
            <person name="Hensen N."/>
            <person name="Bonometti L."/>
            <person name="Westerberg I."/>
            <person name="Brannstrom I.O."/>
            <person name="Guillou S."/>
            <person name="Cros-Aarteil S."/>
            <person name="Calhoun S."/>
            <person name="Kuo A."/>
            <person name="Mondo S."/>
            <person name="Pangilinan J."/>
            <person name="Riley R."/>
            <person name="Labutti K."/>
            <person name="Andreopoulos B."/>
            <person name="Lipzen A."/>
            <person name="Chen C."/>
            <person name="Yanf M."/>
            <person name="Daum C."/>
            <person name="Ng V."/>
            <person name="Clum A."/>
            <person name="Steindorff A."/>
            <person name="Ohm R."/>
            <person name="Martin F."/>
            <person name="Silar P."/>
            <person name="Natvig D."/>
            <person name="Lalanne C."/>
            <person name="Gautier V."/>
            <person name="Ament-Velasquez S.L."/>
            <person name="Kruys A."/>
            <person name="Hutchinson M.I."/>
            <person name="Powell A.J."/>
            <person name="Barry K."/>
            <person name="Miller A.N."/>
            <person name="Grigoriev I.V."/>
            <person name="Debuchy R."/>
            <person name="Gladieux P."/>
            <person name="Thoren M.H."/>
            <person name="Johannesson H."/>
        </authorList>
    </citation>
    <scope>NUCLEOTIDE SEQUENCE</scope>
    <source>
        <strain evidence="8">SMH4131-1</strain>
    </source>
</reference>
<evidence type="ECO:0000313" key="9">
    <source>
        <dbReference type="Proteomes" id="UP001286456"/>
    </source>
</evidence>
<protein>
    <recommendedName>
        <fullName evidence="2 6">Ubiquitin-like protein ATG12</fullName>
    </recommendedName>
</protein>
<comment type="function">
    <text evidence="6">Ubiquitin-like protein involved in cytoplasm to vacuole transport (Cvt), autophagy vesicles formation, mitophagy, and nucleophagy.</text>
</comment>
<evidence type="ECO:0000256" key="4">
    <source>
        <dbReference type="ARBA" id="ARBA00022786"/>
    </source>
</evidence>
<gene>
    <name evidence="8" type="ORF">B0T19DRAFT_136471</name>
</gene>
<dbReference type="EMBL" id="JAUEPO010000002">
    <property type="protein sequence ID" value="KAK3333772.1"/>
    <property type="molecule type" value="Genomic_DNA"/>
</dbReference>
<evidence type="ECO:0000256" key="7">
    <source>
        <dbReference type="SAM" id="MobiDB-lite"/>
    </source>
</evidence>
<comment type="similarity">
    <text evidence="1 6">Belongs to the ATG12 family.</text>
</comment>
<evidence type="ECO:0000256" key="2">
    <source>
        <dbReference type="ARBA" id="ARBA00015875"/>
    </source>
</evidence>
<keyword evidence="4 6" id="KW-0833">Ubl conjugation pathway</keyword>
<dbReference type="GO" id="GO:0015031">
    <property type="term" value="P:protein transport"/>
    <property type="evidence" value="ECO:0007669"/>
    <property type="project" value="UniProtKB-KW"/>
</dbReference>
<dbReference type="InterPro" id="IPR029071">
    <property type="entry name" value="Ubiquitin-like_domsf"/>
</dbReference>
<dbReference type="InterPro" id="IPR007242">
    <property type="entry name" value="Atg12"/>
</dbReference>
<keyword evidence="5 6" id="KW-0072">Autophagy</keyword>
<reference evidence="8" key="1">
    <citation type="journal article" date="2023" name="Mol. Phylogenet. Evol.">
        <title>Genome-scale phylogeny and comparative genomics of the fungal order Sordariales.</title>
        <authorList>
            <person name="Hensen N."/>
            <person name="Bonometti L."/>
            <person name="Westerberg I."/>
            <person name="Brannstrom I.O."/>
            <person name="Guillou S."/>
            <person name="Cros-Aarteil S."/>
            <person name="Calhoun S."/>
            <person name="Haridas S."/>
            <person name="Kuo A."/>
            <person name="Mondo S."/>
            <person name="Pangilinan J."/>
            <person name="Riley R."/>
            <person name="LaButti K."/>
            <person name="Andreopoulos B."/>
            <person name="Lipzen A."/>
            <person name="Chen C."/>
            <person name="Yan M."/>
            <person name="Daum C."/>
            <person name="Ng V."/>
            <person name="Clum A."/>
            <person name="Steindorff A."/>
            <person name="Ohm R.A."/>
            <person name="Martin F."/>
            <person name="Silar P."/>
            <person name="Natvig D.O."/>
            <person name="Lalanne C."/>
            <person name="Gautier V."/>
            <person name="Ament-Velasquez S.L."/>
            <person name="Kruys A."/>
            <person name="Hutchinson M.I."/>
            <person name="Powell A.J."/>
            <person name="Barry K."/>
            <person name="Miller A.N."/>
            <person name="Grigoriev I.V."/>
            <person name="Debuchy R."/>
            <person name="Gladieux P."/>
            <person name="Hiltunen Thoren M."/>
            <person name="Johannesson H."/>
        </authorList>
    </citation>
    <scope>NUCLEOTIDE SEQUENCE</scope>
    <source>
        <strain evidence="8">SMH4131-1</strain>
    </source>
</reference>
<comment type="subcellular location">
    <subcellularLocation>
        <location evidence="6">Preautophagosomal structure membrane</location>
        <topology evidence="6">Peripheral membrane protein</topology>
    </subcellularLocation>
</comment>
<evidence type="ECO:0000256" key="5">
    <source>
        <dbReference type="ARBA" id="ARBA00023006"/>
    </source>
</evidence>
<keyword evidence="3 6" id="KW-1017">Isopeptide bond</keyword>
<dbReference type="Gene3D" id="3.10.20.90">
    <property type="entry name" value="Phosphatidylinositol 3-kinase Catalytic Subunit, Chain A, domain 1"/>
    <property type="match status" value="1"/>
</dbReference>
<evidence type="ECO:0000256" key="3">
    <source>
        <dbReference type="ARBA" id="ARBA00022499"/>
    </source>
</evidence>
<dbReference type="PANTHER" id="PTHR13385:SF0">
    <property type="entry name" value="UBIQUITIN-LIKE PROTEIN ATG12"/>
    <property type="match status" value="1"/>
</dbReference>
<keyword evidence="6" id="KW-0813">Transport</keyword>
<accession>A0AAE0IYU0</accession>
<dbReference type="GO" id="GO:0000422">
    <property type="term" value="P:autophagy of mitochondrion"/>
    <property type="evidence" value="ECO:0007669"/>
    <property type="project" value="TreeGrafter"/>
</dbReference>
<dbReference type="GO" id="GO:0034274">
    <property type="term" value="C:Atg12-Atg5-Atg16 complex"/>
    <property type="evidence" value="ECO:0007669"/>
    <property type="project" value="TreeGrafter"/>
</dbReference>
<proteinExistence type="inferred from homology"/>